<gene>
    <name evidence="1" type="ORF">B2A_14820</name>
</gene>
<comment type="caution">
    <text evidence="1">The sequence shown here is derived from an EMBL/GenBank/DDBJ whole genome shotgun (WGS) entry which is preliminary data.</text>
</comment>
<accession>T0ZIZ6</accession>
<reference evidence="1" key="2">
    <citation type="journal article" date="2014" name="ISME J.">
        <title>Microbial stratification in low pH oxic and suboxic macroscopic growths along an acid mine drainage.</title>
        <authorList>
            <person name="Mendez-Garcia C."/>
            <person name="Mesa V."/>
            <person name="Sprenger R.R."/>
            <person name="Richter M."/>
            <person name="Diez M.S."/>
            <person name="Solano J."/>
            <person name="Bargiela R."/>
            <person name="Golyshina O.V."/>
            <person name="Manteca A."/>
            <person name="Ramos J.L."/>
            <person name="Gallego J.R."/>
            <person name="Llorente I."/>
            <person name="Martins Dos Santos V.A."/>
            <person name="Jensen O.N."/>
            <person name="Pelaez A.I."/>
            <person name="Sanchez J."/>
            <person name="Ferrer M."/>
        </authorList>
    </citation>
    <scope>NUCLEOTIDE SEQUENCE</scope>
</reference>
<protein>
    <submittedName>
        <fullName evidence="1">Uncharacterized protein</fullName>
    </submittedName>
</protein>
<proteinExistence type="predicted"/>
<name>T0ZIZ6_9ZZZZ</name>
<organism evidence="1">
    <name type="scientific">mine drainage metagenome</name>
    <dbReference type="NCBI Taxonomy" id="410659"/>
    <lineage>
        <taxon>unclassified sequences</taxon>
        <taxon>metagenomes</taxon>
        <taxon>ecological metagenomes</taxon>
    </lineage>
</organism>
<dbReference type="AlphaFoldDB" id="T0ZIZ6"/>
<dbReference type="EMBL" id="AUZZ01010774">
    <property type="protein sequence ID" value="EQD28684.1"/>
    <property type="molecule type" value="Genomic_DNA"/>
</dbReference>
<sequence length="89" mass="10196">MRASKEPIVFCDYPGDKFLMQVGLAGFTLLHSALADCGPIPAIRWNIVDEPELVARIERWFAAHGEARRHHALIDARAFRDCWLVHRSR</sequence>
<evidence type="ECO:0000313" key="1">
    <source>
        <dbReference type="EMBL" id="EQD28684.1"/>
    </source>
</evidence>
<reference evidence="1" key="1">
    <citation type="submission" date="2013-08" db="EMBL/GenBank/DDBJ databases">
        <authorList>
            <person name="Mendez C."/>
            <person name="Richter M."/>
            <person name="Ferrer M."/>
            <person name="Sanchez J."/>
        </authorList>
    </citation>
    <scope>NUCLEOTIDE SEQUENCE</scope>
</reference>